<evidence type="ECO:0000313" key="2">
    <source>
        <dbReference type="Proteomes" id="UP001287356"/>
    </source>
</evidence>
<gene>
    <name evidence="1" type="ORF">B0T24DRAFT_591506</name>
</gene>
<evidence type="ECO:0000313" key="1">
    <source>
        <dbReference type="EMBL" id="KAK3375805.1"/>
    </source>
</evidence>
<dbReference type="InterPro" id="IPR011009">
    <property type="entry name" value="Kinase-like_dom_sf"/>
</dbReference>
<proteinExistence type="predicted"/>
<dbReference type="Proteomes" id="UP001287356">
    <property type="component" value="Unassembled WGS sequence"/>
</dbReference>
<organism evidence="1 2">
    <name type="scientific">Lasiosphaeria ovina</name>
    <dbReference type="NCBI Taxonomy" id="92902"/>
    <lineage>
        <taxon>Eukaryota</taxon>
        <taxon>Fungi</taxon>
        <taxon>Dikarya</taxon>
        <taxon>Ascomycota</taxon>
        <taxon>Pezizomycotina</taxon>
        <taxon>Sordariomycetes</taxon>
        <taxon>Sordariomycetidae</taxon>
        <taxon>Sordariales</taxon>
        <taxon>Lasiosphaeriaceae</taxon>
        <taxon>Lasiosphaeria</taxon>
    </lineage>
</organism>
<reference evidence="1" key="2">
    <citation type="submission" date="2023-06" db="EMBL/GenBank/DDBJ databases">
        <authorList>
            <consortium name="Lawrence Berkeley National Laboratory"/>
            <person name="Haridas S."/>
            <person name="Hensen N."/>
            <person name="Bonometti L."/>
            <person name="Westerberg I."/>
            <person name="Brannstrom I.O."/>
            <person name="Guillou S."/>
            <person name="Cros-Aarteil S."/>
            <person name="Calhoun S."/>
            <person name="Kuo A."/>
            <person name="Mondo S."/>
            <person name="Pangilinan J."/>
            <person name="Riley R."/>
            <person name="Labutti K."/>
            <person name="Andreopoulos B."/>
            <person name="Lipzen A."/>
            <person name="Chen C."/>
            <person name="Yanf M."/>
            <person name="Daum C."/>
            <person name="Ng V."/>
            <person name="Clum A."/>
            <person name="Steindorff A."/>
            <person name="Ohm R."/>
            <person name="Martin F."/>
            <person name="Silar P."/>
            <person name="Natvig D."/>
            <person name="Lalanne C."/>
            <person name="Gautier V."/>
            <person name="Ament-Velasquez S.L."/>
            <person name="Kruys A."/>
            <person name="Hutchinson M.I."/>
            <person name="Powell A.J."/>
            <person name="Barry K."/>
            <person name="Miller A.N."/>
            <person name="Grigoriev I.V."/>
            <person name="Debuchy R."/>
            <person name="Gladieux P."/>
            <person name="Thoren M.H."/>
            <person name="Johannesson H."/>
        </authorList>
    </citation>
    <scope>NUCLEOTIDE SEQUENCE</scope>
    <source>
        <strain evidence="1">CBS 958.72</strain>
    </source>
</reference>
<dbReference type="Gene3D" id="3.30.200.20">
    <property type="entry name" value="Phosphorylase Kinase, domain 1"/>
    <property type="match status" value="1"/>
</dbReference>
<protein>
    <recommendedName>
        <fullName evidence="3">Protein kinase domain-containing protein</fullName>
    </recommendedName>
</protein>
<dbReference type="AlphaFoldDB" id="A0AAE0KGI0"/>
<dbReference type="EMBL" id="JAULSN010000003">
    <property type="protein sequence ID" value="KAK3375805.1"/>
    <property type="molecule type" value="Genomic_DNA"/>
</dbReference>
<comment type="caution">
    <text evidence="1">The sequence shown here is derived from an EMBL/GenBank/DDBJ whole genome shotgun (WGS) entry which is preliminary data.</text>
</comment>
<accession>A0AAE0KGI0</accession>
<name>A0AAE0KGI0_9PEZI</name>
<sequence length="191" mass="21705">MTQLIELRKRVKRLLELDESAGIRQRVIPTIHSSNVTKIGDATIIINLGNPDAKFEFKWGPIRDYKEFKKGLKTEADRLRFEYNSGILTGTKIPEKFFCYSQLGRGAAGTVYKVVDTQDGRIWAIKVQNLDISAPGASDADRASDAKYNEHAKKCFQQEIETIKKLKSHPPNDLDALVFWRFYNGKVSVLN</sequence>
<reference evidence="1" key="1">
    <citation type="journal article" date="2023" name="Mol. Phylogenet. Evol.">
        <title>Genome-scale phylogeny and comparative genomics of the fungal order Sordariales.</title>
        <authorList>
            <person name="Hensen N."/>
            <person name="Bonometti L."/>
            <person name="Westerberg I."/>
            <person name="Brannstrom I.O."/>
            <person name="Guillou S."/>
            <person name="Cros-Aarteil S."/>
            <person name="Calhoun S."/>
            <person name="Haridas S."/>
            <person name="Kuo A."/>
            <person name="Mondo S."/>
            <person name="Pangilinan J."/>
            <person name="Riley R."/>
            <person name="LaButti K."/>
            <person name="Andreopoulos B."/>
            <person name="Lipzen A."/>
            <person name="Chen C."/>
            <person name="Yan M."/>
            <person name="Daum C."/>
            <person name="Ng V."/>
            <person name="Clum A."/>
            <person name="Steindorff A."/>
            <person name="Ohm R.A."/>
            <person name="Martin F."/>
            <person name="Silar P."/>
            <person name="Natvig D.O."/>
            <person name="Lalanne C."/>
            <person name="Gautier V."/>
            <person name="Ament-Velasquez S.L."/>
            <person name="Kruys A."/>
            <person name="Hutchinson M.I."/>
            <person name="Powell A.J."/>
            <person name="Barry K."/>
            <person name="Miller A.N."/>
            <person name="Grigoriev I.V."/>
            <person name="Debuchy R."/>
            <person name="Gladieux P."/>
            <person name="Hiltunen Thoren M."/>
            <person name="Johannesson H."/>
        </authorList>
    </citation>
    <scope>NUCLEOTIDE SEQUENCE</scope>
    <source>
        <strain evidence="1">CBS 958.72</strain>
    </source>
</reference>
<keyword evidence="2" id="KW-1185">Reference proteome</keyword>
<evidence type="ECO:0008006" key="3">
    <source>
        <dbReference type="Google" id="ProtNLM"/>
    </source>
</evidence>
<dbReference type="SUPFAM" id="SSF56112">
    <property type="entry name" value="Protein kinase-like (PK-like)"/>
    <property type="match status" value="1"/>
</dbReference>